<proteinExistence type="predicted"/>
<dbReference type="PANTHER" id="PTHR35862">
    <property type="entry name" value="FELS-2 PROPHAGE PROTEIN"/>
    <property type="match status" value="1"/>
</dbReference>
<accession>A0ABT3KQH4</accession>
<dbReference type="Pfam" id="PF05954">
    <property type="entry name" value="Phage_GPD"/>
    <property type="match status" value="1"/>
</dbReference>
<dbReference type="PANTHER" id="PTHR35862:SF3">
    <property type="entry name" value="FELS-2 PROPHAGE PROTEIN"/>
    <property type="match status" value="1"/>
</dbReference>
<evidence type="ECO:0000313" key="3">
    <source>
        <dbReference type="Proteomes" id="UP001208935"/>
    </source>
</evidence>
<dbReference type="InterPro" id="IPR052726">
    <property type="entry name" value="Phage_Baseplate_Hub"/>
</dbReference>
<dbReference type="SUPFAM" id="SSF69279">
    <property type="entry name" value="Phage tail proteins"/>
    <property type="match status" value="1"/>
</dbReference>
<dbReference type="EMBL" id="QZCW01000001">
    <property type="protein sequence ID" value="MCW5320561.1"/>
    <property type="molecule type" value="Genomic_DNA"/>
</dbReference>
<comment type="caution">
    <text evidence="2">The sequence shown here is derived from an EMBL/GenBank/DDBJ whole genome shotgun (WGS) entry which is preliminary data.</text>
</comment>
<feature type="region of interest" description="Disordered" evidence="1">
    <location>
        <begin position="328"/>
        <end position="365"/>
    </location>
</feature>
<evidence type="ECO:0000256" key="1">
    <source>
        <dbReference type="SAM" id="MobiDB-lite"/>
    </source>
</evidence>
<dbReference type="RefSeq" id="WP_265281279.1">
    <property type="nucleotide sequence ID" value="NZ_QZCW01000001.1"/>
</dbReference>
<protein>
    <submittedName>
        <fullName evidence="2">Phage late control D family protein</fullName>
    </submittedName>
</protein>
<reference evidence="3" key="1">
    <citation type="submission" date="2023-07" db="EMBL/GenBank/DDBJ databases">
        <title>Verminephrobacter genomes.</title>
        <authorList>
            <person name="Lund M.B."/>
        </authorList>
    </citation>
    <scope>NUCLEOTIDE SEQUENCE [LARGE SCALE GENOMIC DNA]</scope>
    <source>
        <strain evidence="3">AtM5-05</strain>
    </source>
</reference>
<gene>
    <name evidence="2" type="ORF">D5039_04995</name>
</gene>
<dbReference type="Proteomes" id="UP001208935">
    <property type="component" value="Unassembled WGS sequence"/>
</dbReference>
<name>A0ABT3KQH4_9BURK</name>
<feature type="compositionally biased region" description="Basic and acidic residues" evidence="1">
    <location>
        <begin position="330"/>
        <end position="344"/>
    </location>
</feature>
<sequence length="365" mass="40486">MATNPYKRQAPYRAPDYSLTIDGRDITPLIDARLEGLSLHECRGKESDQLDLILDDSDGALRLPSKGAEIALRIGWAGHQLIDKGLFTVDEVEHSGAPDQVHIRARAANMRASLRTRREQSWHATTLGRIVQTIAARHGLTPRVDQRLADTQVEHMDQTNESDLNILTRLAEQHDALATVKKDRLLFLPINDTATSQDERLDAIIITRLDGDQHRYHTADRGAYSGVRAYWHDAKRAKHRGVLVGKATNAKRLKDTYGSESDAMAAARSETKRIARGKATLELTLAIGRPELMPQTPVRLQGFKDQIDATEWMVVRLSHSIGDGGMVTRVELETRAEPKDGSAREDDDDGSDNETPTGAGEADEK</sequence>
<evidence type="ECO:0000313" key="2">
    <source>
        <dbReference type="EMBL" id="MCW5320561.1"/>
    </source>
</evidence>
<keyword evidence="3" id="KW-1185">Reference proteome</keyword>
<organism evidence="2 3">
    <name type="scientific">Verminephrobacter aporrectodeae subsp. tuberculatae</name>
    <dbReference type="NCBI Taxonomy" id="1110392"/>
    <lineage>
        <taxon>Bacteria</taxon>
        <taxon>Pseudomonadati</taxon>
        <taxon>Pseudomonadota</taxon>
        <taxon>Betaproteobacteria</taxon>
        <taxon>Burkholderiales</taxon>
        <taxon>Comamonadaceae</taxon>
        <taxon>Verminephrobacter</taxon>
    </lineage>
</organism>